<organism evidence="1 2">
    <name type="scientific">Gigaspora rosea</name>
    <dbReference type="NCBI Taxonomy" id="44941"/>
    <lineage>
        <taxon>Eukaryota</taxon>
        <taxon>Fungi</taxon>
        <taxon>Fungi incertae sedis</taxon>
        <taxon>Mucoromycota</taxon>
        <taxon>Glomeromycotina</taxon>
        <taxon>Glomeromycetes</taxon>
        <taxon>Diversisporales</taxon>
        <taxon>Gigasporaceae</taxon>
        <taxon>Gigaspora</taxon>
    </lineage>
</organism>
<keyword evidence="2" id="KW-1185">Reference proteome</keyword>
<comment type="caution">
    <text evidence="1">The sequence shown here is derived from an EMBL/GenBank/DDBJ whole genome shotgun (WGS) entry which is preliminary data.</text>
</comment>
<dbReference type="EMBL" id="QKWP01001985">
    <property type="protein sequence ID" value="RIB05424.1"/>
    <property type="molecule type" value="Genomic_DNA"/>
</dbReference>
<accession>A0A397U5C8</accession>
<evidence type="ECO:0000313" key="2">
    <source>
        <dbReference type="Proteomes" id="UP000266673"/>
    </source>
</evidence>
<dbReference type="OrthoDB" id="2370796at2759"/>
<reference evidence="1 2" key="1">
    <citation type="submission" date="2018-06" db="EMBL/GenBank/DDBJ databases">
        <title>Comparative genomics reveals the genomic features of Rhizophagus irregularis, R. cerebriforme, R. diaphanum and Gigaspora rosea, and their symbiotic lifestyle signature.</title>
        <authorList>
            <person name="Morin E."/>
            <person name="San Clemente H."/>
            <person name="Chen E.C.H."/>
            <person name="De La Providencia I."/>
            <person name="Hainaut M."/>
            <person name="Kuo A."/>
            <person name="Kohler A."/>
            <person name="Murat C."/>
            <person name="Tang N."/>
            <person name="Roy S."/>
            <person name="Loubradou J."/>
            <person name="Henrissat B."/>
            <person name="Grigoriev I.V."/>
            <person name="Corradi N."/>
            <person name="Roux C."/>
            <person name="Martin F.M."/>
        </authorList>
    </citation>
    <scope>NUCLEOTIDE SEQUENCE [LARGE SCALE GENOMIC DNA]</scope>
    <source>
        <strain evidence="1 2">DAOM 194757</strain>
    </source>
</reference>
<protein>
    <submittedName>
        <fullName evidence="1">Uncharacterized protein</fullName>
    </submittedName>
</protein>
<name>A0A397U5C8_9GLOM</name>
<evidence type="ECO:0000313" key="1">
    <source>
        <dbReference type="EMBL" id="RIB05424.1"/>
    </source>
</evidence>
<proteinExistence type="predicted"/>
<sequence>MHMTSYDKKYIALFAFIFIYLHATLLCRADVGDKAAATFKKLNSTAALEQIDEYTFSVYRVLNKGIDENATDIYYIDLNGVRFSFAEFNISINPPKAGPWNATTNGDMDNFIGAYVAILYDNNTIDDAFIIKE</sequence>
<dbReference type="AlphaFoldDB" id="A0A397U5C8"/>
<dbReference type="Proteomes" id="UP000266673">
    <property type="component" value="Unassembled WGS sequence"/>
</dbReference>
<gene>
    <name evidence="1" type="ORF">C2G38_2047611</name>
</gene>